<dbReference type="GO" id="GO:0160206">
    <property type="term" value="F:tRNA (cytidine(32)/uridine(32)-2'-O)-methyltransferase activity"/>
    <property type="evidence" value="ECO:0007669"/>
    <property type="project" value="UniProtKB-EC"/>
</dbReference>
<gene>
    <name evidence="5" type="primary">trmJ</name>
    <name evidence="8" type="ORF">SAMN04488509_10129</name>
</gene>
<evidence type="ECO:0000256" key="4">
    <source>
        <dbReference type="ARBA" id="ARBA00022691"/>
    </source>
</evidence>
<organism evidence="8 9">
    <name type="scientific">Aquimonas voraii</name>
    <dbReference type="NCBI Taxonomy" id="265719"/>
    <lineage>
        <taxon>Bacteria</taxon>
        <taxon>Pseudomonadati</taxon>
        <taxon>Pseudomonadota</taxon>
        <taxon>Gammaproteobacteria</taxon>
        <taxon>Lysobacterales</taxon>
        <taxon>Lysobacteraceae</taxon>
        <taxon>Aquimonas</taxon>
    </lineage>
</organism>
<dbReference type="STRING" id="265719.SAMN04488509_10129"/>
<keyword evidence="9" id="KW-1185">Reference proteome</keyword>
<dbReference type="Proteomes" id="UP000199603">
    <property type="component" value="Unassembled WGS sequence"/>
</dbReference>
<dbReference type="GO" id="GO:0002128">
    <property type="term" value="P:tRNA nucleoside ribose methylation"/>
    <property type="evidence" value="ECO:0007669"/>
    <property type="project" value="TreeGrafter"/>
</dbReference>
<dbReference type="NCBIfam" id="TIGR00050">
    <property type="entry name" value="rRNA_methyl_1"/>
    <property type="match status" value="1"/>
</dbReference>
<proteinExistence type="inferred from homology"/>
<comment type="function">
    <text evidence="5">Catalyzes the formation of 2'O-methylated cytidine (Cm32) or 2'O-methylated uridine (Um32) at position 32 in tRNA.</text>
</comment>
<dbReference type="SUPFAM" id="SSF75217">
    <property type="entry name" value="alpha/beta knot"/>
    <property type="match status" value="1"/>
</dbReference>
<keyword evidence="5" id="KW-0819">tRNA processing</keyword>
<dbReference type="InterPro" id="IPR004384">
    <property type="entry name" value="RNA_MeTrfase_TrmJ/LasT"/>
</dbReference>
<dbReference type="GO" id="GO:0106339">
    <property type="term" value="F:tRNA (cytidine(32)-2'-O)-methyltransferase activity"/>
    <property type="evidence" value="ECO:0007669"/>
    <property type="project" value="RHEA"/>
</dbReference>
<dbReference type="AlphaFoldDB" id="A0A1G6RPG2"/>
<evidence type="ECO:0000256" key="1">
    <source>
        <dbReference type="ARBA" id="ARBA00007228"/>
    </source>
</evidence>
<evidence type="ECO:0000259" key="7">
    <source>
        <dbReference type="Pfam" id="PF00588"/>
    </source>
</evidence>
<dbReference type="InterPro" id="IPR001537">
    <property type="entry name" value="SpoU_MeTrfase"/>
</dbReference>
<evidence type="ECO:0000256" key="2">
    <source>
        <dbReference type="ARBA" id="ARBA00022603"/>
    </source>
</evidence>
<dbReference type="EMBL" id="FNAG01000001">
    <property type="protein sequence ID" value="SDD06542.1"/>
    <property type="molecule type" value="Genomic_DNA"/>
</dbReference>
<feature type="domain" description="tRNA/rRNA methyltransferase SpoU type" evidence="7">
    <location>
        <begin position="5"/>
        <end position="154"/>
    </location>
</feature>
<reference evidence="8 9" key="1">
    <citation type="submission" date="2016-10" db="EMBL/GenBank/DDBJ databases">
        <authorList>
            <person name="de Groot N.N."/>
        </authorList>
    </citation>
    <scope>NUCLEOTIDE SEQUENCE [LARGE SCALE GENOMIC DNA]</scope>
    <source>
        <strain evidence="8 9">DSM 16957</strain>
    </source>
</reference>
<dbReference type="Gene3D" id="3.40.1280.10">
    <property type="match status" value="1"/>
</dbReference>
<evidence type="ECO:0000313" key="8">
    <source>
        <dbReference type="EMBL" id="SDD06542.1"/>
    </source>
</evidence>
<dbReference type="CDD" id="cd18093">
    <property type="entry name" value="SpoU-like_TrmJ"/>
    <property type="match status" value="1"/>
</dbReference>
<dbReference type="Gene3D" id="1.10.8.590">
    <property type="match status" value="1"/>
</dbReference>
<evidence type="ECO:0000256" key="3">
    <source>
        <dbReference type="ARBA" id="ARBA00022679"/>
    </source>
</evidence>
<comment type="catalytic activity">
    <reaction evidence="5">
        <text>uridine(32) in tRNA + S-adenosyl-L-methionine = 2'-O-methyluridine(32) in tRNA + S-adenosyl-L-homocysteine + H(+)</text>
        <dbReference type="Rhea" id="RHEA:42936"/>
        <dbReference type="Rhea" id="RHEA-COMP:10107"/>
        <dbReference type="Rhea" id="RHEA-COMP:10290"/>
        <dbReference type="ChEBI" id="CHEBI:15378"/>
        <dbReference type="ChEBI" id="CHEBI:57856"/>
        <dbReference type="ChEBI" id="CHEBI:59789"/>
        <dbReference type="ChEBI" id="CHEBI:65315"/>
        <dbReference type="ChEBI" id="CHEBI:74478"/>
        <dbReference type="EC" id="2.1.1.200"/>
    </reaction>
</comment>
<feature type="compositionally biased region" description="Basic and acidic residues" evidence="6">
    <location>
        <begin position="267"/>
        <end position="280"/>
    </location>
</feature>
<dbReference type="PIRSF" id="PIRSF004808">
    <property type="entry name" value="LasT"/>
    <property type="match status" value="1"/>
</dbReference>
<evidence type="ECO:0000256" key="6">
    <source>
        <dbReference type="SAM" id="MobiDB-lite"/>
    </source>
</evidence>
<dbReference type="InterPro" id="IPR029026">
    <property type="entry name" value="tRNA_m1G_MTases_N"/>
</dbReference>
<comment type="catalytic activity">
    <reaction evidence="5">
        <text>cytidine(32) in tRNA + S-adenosyl-L-methionine = 2'-O-methylcytidine(32) in tRNA + S-adenosyl-L-homocysteine + H(+)</text>
        <dbReference type="Rhea" id="RHEA:42932"/>
        <dbReference type="Rhea" id="RHEA-COMP:10288"/>
        <dbReference type="Rhea" id="RHEA-COMP:10289"/>
        <dbReference type="ChEBI" id="CHEBI:15378"/>
        <dbReference type="ChEBI" id="CHEBI:57856"/>
        <dbReference type="ChEBI" id="CHEBI:59789"/>
        <dbReference type="ChEBI" id="CHEBI:74495"/>
        <dbReference type="ChEBI" id="CHEBI:82748"/>
        <dbReference type="EC" id="2.1.1.200"/>
    </reaction>
</comment>
<accession>A0A1G6RPG2</accession>
<dbReference type="OrthoDB" id="9806346at2"/>
<comment type="subcellular location">
    <subcellularLocation>
        <location evidence="5">Cytoplasm</location>
    </subcellularLocation>
</comment>
<dbReference type="GO" id="GO:0005829">
    <property type="term" value="C:cytosol"/>
    <property type="evidence" value="ECO:0007669"/>
    <property type="project" value="TreeGrafter"/>
</dbReference>
<keyword evidence="4 5" id="KW-0949">S-adenosyl-L-methionine</keyword>
<dbReference type="PANTHER" id="PTHR42786">
    <property type="entry name" value="TRNA/RRNA METHYLTRANSFERASE"/>
    <property type="match status" value="1"/>
</dbReference>
<evidence type="ECO:0000256" key="5">
    <source>
        <dbReference type="RuleBase" id="RU362024"/>
    </source>
</evidence>
<comment type="subunit">
    <text evidence="5">Homodimer.</text>
</comment>
<comment type="similarity">
    <text evidence="1">Belongs to the class IV-like SAM-binding methyltransferase superfamily. RNA methyltransferase TrmH family.</text>
</comment>
<dbReference type="FunFam" id="3.40.1280.10:FF:000006">
    <property type="entry name" value="Uncharacterized tRNA/rRNA methyltransferase HI_0380"/>
    <property type="match status" value="1"/>
</dbReference>
<dbReference type="GO" id="GO:0003723">
    <property type="term" value="F:RNA binding"/>
    <property type="evidence" value="ECO:0007669"/>
    <property type="project" value="InterPro"/>
</dbReference>
<protein>
    <recommendedName>
        <fullName evidence="5">tRNA (cytidine/uridine-2'-O-)-methyltransferase TrmJ</fullName>
        <ecNumber evidence="5">2.1.1.200</ecNumber>
    </recommendedName>
    <alternativeName>
        <fullName evidence="5">tRNA (cytidine(32)/uridine(32)-2'-O)-methyltransferase</fullName>
    </alternativeName>
    <alternativeName>
        <fullName evidence="5">tRNA Cm32/Um32 methyltransferase</fullName>
    </alternativeName>
</protein>
<evidence type="ECO:0000313" key="9">
    <source>
        <dbReference type="Proteomes" id="UP000199603"/>
    </source>
</evidence>
<dbReference type="RefSeq" id="WP_091237448.1">
    <property type="nucleotide sequence ID" value="NZ_FNAG01000001.1"/>
</dbReference>
<dbReference type="EC" id="2.1.1.200" evidence="5"/>
<dbReference type="InterPro" id="IPR029028">
    <property type="entry name" value="Alpha/beta_knot_MTases"/>
</dbReference>
<dbReference type="Pfam" id="PF00588">
    <property type="entry name" value="SpoU_methylase"/>
    <property type="match status" value="1"/>
</dbReference>
<feature type="region of interest" description="Disordered" evidence="6">
    <location>
        <begin position="266"/>
        <end position="286"/>
    </location>
</feature>
<keyword evidence="3 8" id="KW-0808">Transferase</keyword>
<sequence length="286" mass="31195">MLDAIAIVLVRPQHPGNIGSAARAMKTMGLSDLRLVQPDRYPDIQANALAAGADDVLERAQVFERLEDAIADCRMVMGSTARRRGVPLPEHAPREAAQVVLESARSGRVALLFGCERACLTNEELQHCHAAVRIPANPEYSSLNLAQAVQVLCYELRMNHLFPVQPGATSATQAAAPPALAATLERGDALATQAQVERFFVHLDQTLHDIDFHKGRSPDVVMQRLRRVFLRAALDERELRILHGILADAQRMAELALKSGLHVPTAVRREAAPGERRGGDEGPNEA</sequence>
<keyword evidence="2 5" id="KW-0489">Methyltransferase</keyword>
<name>A0A1G6RPG2_9GAMM</name>
<dbReference type="PANTHER" id="PTHR42786:SF2">
    <property type="entry name" value="TRNA (CYTIDINE_URIDINE-2'-O-)-METHYLTRANSFERASE TRMJ"/>
    <property type="match status" value="1"/>
</dbReference>
<keyword evidence="5" id="KW-0963">Cytoplasm</keyword>